<dbReference type="GeneID" id="10501126"/>
<organism evidence="1 2">
    <name type="scientific">Dictyostelium purpureum</name>
    <name type="common">Slime mold</name>
    <dbReference type="NCBI Taxonomy" id="5786"/>
    <lineage>
        <taxon>Eukaryota</taxon>
        <taxon>Amoebozoa</taxon>
        <taxon>Evosea</taxon>
        <taxon>Eumycetozoa</taxon>
        <taxon>Dictyostelia</taxon>
        <taxon>Dictyosteliales</taxon>
        <taxon>Dictyosteliaceae</taxon>
        <taxon>Dictyostelium</taxon>
    </lineage>
</organism>
<sequence>MAKHFNYTLNPNTRDATSIPIMKFKDCINTLPLPVAEKKFLRVMIPRLAITGTVLALESCLKKFKTPN</sequence>
<reference evidence="2" key="1">
    <citation type="journal article" date="2011" name="Genome Biol.">
        <title>Comparative genomics of the social amoebae Dictyostelium discoideum and Dictyostelium purpureum.</title>
        <authorList>
            <consortium name="US DOE Joint Genome Institute (JGI-PGF)"/>
            <person name="Sucgang R."/>
            <person name="Kuo A."/>
            <person name="Tian X."/>
            <person name="Salerno W."/>
            <person name="Parikh A."/>
            <person name="Feasley C.L."/>
            <person name="Dalin E."/>
            <person name="Tu H."/>
            <person name="Huang E."/>
            <person name="Barry K."/>
            <person name="Lindquist E."/>
            <person name="Shapiro H."/>
            <person name="Bruce D."/>
            <person name="Schmutz J."/>
            <person name="Salamov A."/>
            <person name="Fey P."/>
            <person name="Gaudet P."/>
            <person name="Anjard C."/>
            <person name="Babu M.M."/>
            <person name="Basu S."/>
            <person name="Bushmanova Y."/>
            <person name="van der Wel H."/>
            <person name="Katoh-Kurasawa M."/>
            <person name="Dinh C."/>
            <person name="Coutinho P.M."/>
            <person name="Saito T."/>
            <person name="Elias M."/>
            <person name="Schaap P."/>
            <person name="Kay R.R."/>
            <person name="Henrissat B."/>
            <person name="Eichinger L."/>
            <person name="Rivero F."/>
            <person name="Putnam N.H."/>
            <person name="West C.M."/>
            <person name="Loomis W.F."/>
            <person name="Chisholm R.L."/>
            <person name="Shaulsky G."/>
            <person name="Strassmann J.E."/>
            <person name="Queller D.C."/>
            <person name="Kuspa A."/>
            <person name="Grigoriev I.V."/>
        </authorList>
    </citation>
    <scope>NUCLEOTIDE SEQUENCE [LARGE SCALE GENOMIC DNA]</scope>
    <source>
        <strain evidence="2">QSDP1</strain>
    </source>
</reference>
<accession>F0ZKA3</accession>
<dbReference type="Proteomes" id="UP000001064">
    <property type="component" value="Unassembled WGS sequence"/>
</dbReference>
<dbReference type="RefSeq" id="XP_003287844.1">
    <property type="nucleotide sequence ID" value="XM_003287796.1"/>
</dbReference>
<dbReference type="VEuPathDB" id="AmoebaDB:DICPUDRAFT_152021"/>
<evidence type="ECO:0000313" key="2">
    <source>
        <dbReference type="Proteomes" id="UP000001064"/>
    </source>
</evidence>
<protein>
    <submittedName>
        <fullName evidence="1">Uncharacterized protein</fullName>
    </submittedName>
</protein>
<dbReference type="KEGG" id="dpp:DICPUDRAFT_152021"/>
<gene>
    <name evidence="1" type="ORF">DICPUDRAFT_152021</name>
</gene>
<proteinExistence type="predicted"/>
<evidence type="ECO:0000313" key="1">
    <source>
        <dbReference type="EMBL" id="EGC35607.1"/>
    </source>
</evidence>
<name>F0ZKA3_DICPU</name>
<dbReference type="InParanoid" id="F0ZKA3"/>
<dbReference type="AlphaFoldDB" id="F0ZKA3"/>
<dbReference type="EMBL" id="GL871054">
    <property type="protein sequence ID" value="EGC35607.1"/>
    <property type="molecule type" value="Genomic_DNA"/>
</dbReference>
<keyword evidence="2" id="KW-1185">Reference proteome</keyword>